<dbReference type="InterPro" id="IPR001362">
    <property type="entry name" value="Glyco_hydro_32"/>
</dbReference>
<feature type="domain" description="Glycosyl hydrolase family 32 N-terminal" evidence="6">
    <location>
        <begin position="26"/>
        <end position="317"/>
    </location>
</feature>
<dbReference type="InterPro" id="IPR023296">
    <property type="entry name" value="Glyco_hydro_beta-prop_sf"/>
</dbReference>
<dbReference type="Gene3D" id="2.115.10.20">
    <property type="entry name" value="Glycosyl hydrolase domain, family 43"/>
    <property type="match status" value="1"/>
</dbReference>
<evidence type="ECO:0000313" key="8">
    <source>
        <dbReference type="EMBL" id="HIV28479.1"/>
    </source>
</evidence>
<dbReference type="Pfam" id="PF08244">
    <property type="entry name" value="Glyco_hydro_32C"/>
    <property type="match status" value="1"/>
</dbReference>
<dbReference type="Gene3D" id="2.60.120.560">
    <property type="entry name" value="Exo-inulinase, domain 1"/>
    <property type="match status" value="1"/>
</dbReference>
<sequence length="463" mass="51022">MTLQNANEYVAQNAARANEQFRPLYHASAPVGWINDPNGFIHYQGQYHLYCQHHPYDTVWGPMHWGHWTSNDLLRWQWHGDVLAPDAPFDALGCFSGTALEQKGKLYLMYTGVSRAADGKSVQQQCIAESDGGFALRKWPENPVIRSRDLPEGASSVDFRDPKLFAVPGGYRAVMASRGEKGGQLLAYDSPDLLHWTFAGKPVEGVGEMLECPDCFALDGHEVYIACAMGLPMDGLRFPGSQTAVWLAEGRMEALDLGLDFYAPQTALAPDGRRILIAWMHSWDHEAPTHRLGHLWANTMTLPRELSWENGKLLSRPAREVRSLRRDARAFAGEFHAACPNACELEVEFAPQQDGRLEIRLLDGFLIEYDAASEILRVDRSACAYSMGPGGAKEKQPWAAANVPLRDGKLILDVFVDACSVEVFANDGEAVLSSAAYPGEARVASVQSANGACRGTLWALAFA</sequence>
<dbReference type="EMBL" id="DVOT01000198">
    <property type="protein sequence ID" value="HIV28479.1"/>
    <property type="molecule type" value="Genomic_DNA"/>
</dbReference>
<evidence type="ECO:0000256" key="3">
    <source>
        <dbReference type="ARBA" id="ARBA00022801"/>
    </source>
</evidence>
<gene>
    <name evidence="8" type="ORF">IAA64_10935</name>
</gene>
<dbReference type="PANTHER" id="PTHR43101:SF1">
    <property type="entry name" value="BETA-FRUCTOSIDASE"/>
    <property type="match status" value="1"/>
</dbReference>
<dbReference type="InterPro" id="IPR013148">
    <property type="entry name" value="Glyco_hydro_32_N"/>
</dbReference>
<dbReference type="InterPro" id="IPR051214">
    <property type="entry name" value="GH32_Enzymes"/>
</dbReference>
<dbReference type="EC" id="3.2.1.26" evidence="2"/>
<dbReference type="SUPFAM" id="SSF75005">
    <property type="entry name" value="Arabinanase/levansucrase/invertase"/>
    <property type="match status" value="1"/>
</dbReference>
<accession>A0A9D1TCZ5</accession>
<evidence type="ECO:0000256" key="5">
    <source>
        <dbReference type="RuleBase" id="RU362110"/>
    </source>
</evidence>
<evidence type="ECO:0000259" key="7">
    <source>
        <dbReference type="Pfam" id="PF08244"/>
    </source>
</evidence>
<evidence type="ECO:0000259" key="6">
    <source>
        <dbReference type="Pfam" id="PF00251"/>
    </source>
</evidence>
<dbReference type="SUPFAM" id="SSF49899">
    <property type="entry name" value="Concanavalin A-like lectins/glucanases"/>
    <property type="match status" value="1"/>
</dbReference>
<feature type="domain" description="Glycosyl hydrolase family 32 C-terminal" evidence="7">
    <location>
        <begin position="343"/>
        <end position="446"/>
    </location>
</feature>
<comment type="caution">
    <text evidence="8">The sequence shown here is derived from an EMBL/GenBank/DDBJ whole genome shotgun (WGS) entry which is preliminary data.</text>
</comment>
<evidence type="ECO:0000256" key="2">
    <source>
        <dbReference type="ARBA" id="ARBA00012758"/>
    </source>
</evidence>
<proteinExistence type="inferred from homology"/>
<dbReference type="InterPro" id="IPR013320">
    <property type="entry name" value="ConA-like_dom_sf"/>
</dbReference>
<dbReference type="AlphaFoldDB" id="A0A9D1TCZ5"/>
<evidence type="ECO:0000256" key="4">
    <source>
        <dbReference type="ARBA" id="ARBA00023295"/>
    </source>
</evidence>
<dbReference type="Pfam" id="PF00251">
    <property type="entry name" value="Glyco_hydro_32N"/>
    <property type="match status" value="1"/>
</dbReference>
<dbReference type="SMART" id="SM00640">
    <property type="entry name" value="Glyco_32"/>
    <property type="match status" value="1"/>
</dbReference>
<name>A0A9D1TCZ5_9FIRM</name>
<reference evidence="8" key="1">
    <citation type="submission" date="2020-10" db="EMBL/GenBank/DDBJ databases">
        <authorList>
            <person name="Gilroy R."/>
        </authorList>
    </citation>
    <scope>NUCLEOTIDE SEQUENCE</scope>
    <source>
        <strain evidence="8">CHK183-6373</strain>
    </source>
</reference>
<dbReference type="CDD" id="cd08996">
    <property type="entry name" value="GH32_FFase"/>
    <property type="match status" value="1"/>
</dbReference>
<evidence type="ECO:0000256" key="1">
    <source>
        <dbReference type="ARBA" id="ARBA00009902"/>
    </source>
</evidence>
<dbReference type="GO" id="GO:0004564">
    <property type="term" value="F:beta-fructofuranosidase activity"/>
    <property type="evidence" value="ECO:0007669"/>
    <property type="project" value="UniProtKB-EC"/>
</dbReference>
<dbReference type="Proteomes" id="UP000886884">
    <property type="component" value="Unassembled WGS sequence"/>
</dbReference>
<comment type="similarity">
    <text evidence="1 5">Belongs to the glycosyl hydrolase 32 family.</text>
</comment>
<dbReference type="InterPro" id="IPR013189">
    <property type="entry name" value="Glyco_hydro_32_C"/>
</dbReference>
<organism evidence="8 9">
    <name type="scientific">Candidatus Ornithocaccomicrobium faecavium</name>
    <dbReference type="NCBI Taxonomy" id="2840890"/>
    <lineage>
        <taxon>Bacteria</taxon>
        <taxon>Bacillati</taxon>
        <taxon>Bacillota</taxon>
        <taxon>Clostridia</taxon>
        <taxon>Candidatus Ornithocaccomicrobium</taxon>
    </lineage>
</organism>
<evidence type="ECO:0000313" key="9">
    <source>
        <dbReference type="Proteomes" id="UP000886884"/>
    </source>
</evidence>
<dbReference type="GO" id="GO:0005975">
    <property type="term" value="P:carbohydrate metabolic process"/>
    <property type="evidence" value="ECO:0007669"/>
    <property type="project" value="InterPro"/>
</dbReference>
<protein>
    <recommendedName>
        <fullName evidence="2">beta-fructofuranosidase</fullName>
        <ecNumber evidence="2">3.2.1.26</ecNumber>
    </recommendedName>
</protein>
<keyword evidence="4 5" id="KW-0326">Glycosidase</keyword>
<keyword evidence="3 5" id="KW-0378">Hydrolase</keyword>
<reference evidence="8" key="2">
    <citation type="journal article" date="2021" name="PeerJ">
        <title>Extensive microbial diversity within the chicken gut microbiome revealed by metagenomics and culture.</title>
        <authorList>
            <person name="Gilroy R."/>
            <person name="Ravi A."/>
            <person name="Getino M."/>
            <person name="Pursley I."/>
            <person name="Horton D.L."/>
            <person name="Alikhan N.F."/>
            <person name="Baker D."/>
            <person name="Gharbi K."/>
            <person name="Hall N."/>
            <person name="Watson M."/>
            <person name="Adriaenssens E.M."/>
            <person name="Foster-Nyarko E."/>
            <person name="Jarju S."/>
            <person name="Secka A."/>
            <person name="Antonio M."/>
            <person name="Oren A."/>
            <person name="Chaudhuri R.R."/>
            <person name="La Ragione R."/>
            <person name="Hildebrand F."/>
            <person name="Pallen M.J."/>
        </authorList>
    </citation>
    <scope>NUCLEOTIDE SEQUENCE</scope>
    <source>
        <strain evidence="8">CHK183-6373</strain>
    </source>
</reference>
<dbReference type="PANTHER" id="PTHR43101">
    <property type="entry name" value="BETA-FRUCTOSIDASE"/>
    <property type="match status" value="1"/>
</dbReference>